<reference evidence="12" key="1">
    <citation type="submission" date="2022-08" db="EMBL/GenBank/DDBJ databases">
        <authorList>
            <person name="Marques A."/>
        </authorList>
    </citation>
    <scope>NUCLEOTIDE SEQUENCE</scope>
    <source>
        <strain evidence="12">RhyPub2mFocal</strain>
        <tissue evidence="12">Leaves</tissue>
    </source>
</reference>
<comment type="similarity">
    <text evidence="2 9">Belongs to the major facilitator superfamily. Sugar transporter (TC 2.A.1.1) family.</text>
</comment>
<feature type="transmembrane region" description="Helical" evidence="10">
    <location>
        <begin position="352"/>
        <end position="372"/>
    </location>
</feature>
<evidence type="ECO:0000256" key="7">
    <source>
        <dbReference type="ARBA" id="ARBA00022989"/>
    </source>
</evidence>
<feature type="transmembrane region" description="Helical" evidence="10">
    <location>
        <begin position="321"/>
        <end position="340"/>
    </location>
</feature>
<dbReference type="Proteomes" id="UP001140206">
    <property type="component" value="Chromosome 5"/>
</dbReference>
<gene>
    <name evidence="12" type="ORF">LUZ62_090236</name>
</gene>
<dbReference type="InterPro" id="IPR005828">
    <property type="entry name" value="MFS_sugar_transport-like"/>
</dbReference>
<dbReference type="InterPro" id="IPR005829">
    <property type="entry name" value="Sugar_transporter_CS"/>
</dbReference>
<comment type="caution">
    <text evidence="12">The sequence shown here is derived from an EMBL/GenBank/DDBJ whole genome shotgun (WGS) entry which is preliminary data.</text>
</comment>
<feature type="transmembrane region" description="Helical" evidence="10">
    <location>
        <begin position="431"/>
        <end position="451"/>
    </location>
</feature>
<keyword evidence="7 10" id="KW-1133">Transmembrane helix</keyword>
<evidence type="ECO:0000256" key="2">
    <source>
        <dbReference type="ARBA" id="ARBA00010992"/>
    </source>
</evidence>
<feature type="transmembrane region" description="Helical" evidence="10">
    <location>
        <begin position="153"/>
        <end position="171"/>
    </location>
</feature>
<dbReference type="GO" id="GO:0015293">
    <property type="term" value="F:symporter activity"/>
    <property type="evidence" value="ECO:0007669"/>
    <property type="project" value="UniProtKB-KW"/>
</dbReference>
<dbReference type="GO" id="GO:0016020">
    <property type="term" value="C:membrane"/>
    <property type="evidence" value="ECO:0007669"/>
    <property type="project" value="UniProtKB-SubCell"/>
</dbReference>
<evidence type="ECO:0000256" key="8">
    <source>
        <dbReference type="ARBA" id="ARBA00023136"/>
    </source>
</evidence>
<dbReference type="PROSITE" id="PS50850">
    <property type="entry name" value="MFS"/>
    <property type="match status" value="1"/>
</dbReference>
<evidence type="ECO:0000313" key="12">
    <source>
        <dbReference type="EMBL" id="KAJ4755831.1"/>
    </source>
</evidence>
<evidence type="ECO:0000259" key="11">
    <source>
        <dbReference type="PROSITE" id="PS50850"/>
    </source>
</evidence>
<evidence type="ECO:0000256" key="6">
    <source>
        <dbReference type="ARBA" id="ARBA00022847"/>
    </source>
</evidence>
<dbReference type="InterPro" id="IPR036259">
    <property type="entry name" value="MFS_trans_sf"/>
</dbReference>
<keyword evidence="13" id="KW-1185">Reference proteome</keyword>
<feature type="transmembrane region" description="Helical" evidence="10">
    <location>
        <begin position="457"/>
        <end position="475"/>
    </location>
</feature>
<feature type="transmembrane region" description="Helical" evidence="10">
    <location>
        <begin position="384"/>
        <end position="410"/>
    </location>
</feature>
<dbReference type="InterPro" id="IPR020846">
    <property type="entry name" value="MFS_dom"/>
</dbReference>
<evidence type="ECO:0000256" key="9">
    <source>
        <dbReference type="RuleBase" id="RU003346"/>
    </source>
</evidence>
<dbReference type="PANTHER" id="PTHR48020:SF49">
    <property type="entry name" value="SUGAR TRANSPORTER"/>
    <property type="match status" value="1"/>
</dbReference>
<dbReference type="PRINTS" id="PR00171">
    <property type="entry name" value="SUGRTRNSPORT"/>
</dbReference>
<dbReference type="InterPro" id="IPR050814">
    <property type="entry name" value="Myo-inositol_Transporter"/>
</dbReference>
<accession>A0AAV8CN12</accession>
<protein>
    <submittedName>
        <fullName evidence="12">Sorbitol transporter</fullName>
    </submittedName>
</protein>
<keyword evidence="6" id="KW-0769">Symport</keyword>
<feature type="transmembrane region" description="Helical" evidence="10">
    <location>
        <begin position="125"/>
        <end position="141"/>
    </location>
</feature>
<dbReference type="PROSITE" id="PS00216">
    <property type="entry name" value="SUGAR_TRANSPORT_1"/>
    <property type="match status" value="1"/>
</dbReference>
<dbReference type="EMBL" id="JAMFTS010000005">
    <property type="protein sequence ID" value="KAJ4755831.1"/>
    <property type="molecule type" value="Genomic_DNA"/>
</dbReference>
<feature type="transmembrane region" description="Helical" evidence="10">
    <location>
        <begin position="183"/>
        <end position="206"/>
    </location>
</feature>
<name>A0AAV8CN12_9POAL</name>
<dbReference type="Gene3D" id="1.20.1250.20">
    <property type="entry name" value="MFS general substrate transporter like domains"/>
    <property type="match status" value="1"/>
</dbReference>
<evidence type="ECO:0000256" key="1">
    <source>
        <dbReference type="ARBA" id="ARBA00004141"/>
    </source>
</evidence>
<organism evidence="12 13">
    <name type="scientific">Rhynchospora pubera</name>
    <dbReference type="NCBI Taxonomy" id="906938"/>
    <lineage>
        <taxon>Eukaryota</taxon>
        <taxon>Viridiplantae</taxon>
        <taxon>Streptophyta</taxon>
        <taxon>Embryophyta</taxon>
        <taxon>Tracheophyta</taxon>
        <taxon>Spermatophyta</taxon>
        <taxon>Magnoliopsida</taxon>
        <taxon>Liliopsida</taxon>
        <taxon>Poales</taxon>
        <taxon>Cyperaceae</taxon>
        <taxon>Cyperoideae</taxon>
        <taxon>Rhynchosporeae</taxon>
        <taxon>Rhynchospora</taxon>
    </lineage>
</organism>
<feature type="transmembrane region" description="Helical" evidence="10">
    <location>
        <begin position="281"/>
        <end position="301"/>
    </location>
</feature>
<dbReference type="Pfam" id="PF00083">
    <property type="entry name" value="Sugar_tr"/>
    <property type="match status" value="1"/>
</dbReference>
<dbReference type="PANTHER" id="PTHR48020">
    <property type="entry name" value="PROTON MYO-INOSITOL COTRANSPORTER"/>
    <property type="match status" value="1"/>
</dbReference>
<keyword evidence="8 10" id="KW-0472">Membrane</keyword>
<evidence type="ECO:0000256" key="3">
    <source>
        <dbReference type="ARBA" id="ARBA00022448"/>
    </source>
</evidence>
<feature type="transmembrane region" description="Helical" evidence="10">
    <location>
        <begin position="97"/>
        <end position="119"/>
    </location>
</feature>
<evidence type="ECO:0000256" key="10">
    <source>
        <dbReference type="SAM" id="Phobius"/>
    </source>
</evidence>
<dbReference type="SUPFAM" id="SSF103473">
    <property type="entry name" value="MFS general substrate transporter"/>
    <property type="match status" value="1"/>
</dbReference>
<evidence type="ECO:0000313" key="13">
    <source>
        <dbReference type="Proteomes" id="UP001140206"/>
    </source>
</evidence>
<sequence>MEEEKIEAAREPLLATKQERPKKNKYALGCGVLASMTTILMGYHVAVMSGAQKYMQEDLGITDTQIEILSGVINVYSLAGSLAAGCTSDWIGRRATIILASIIFFVGAVIMSFATNFAILMTGRFVAGMAMGYALMIAPVYTSEISPASMRGFLSSLPEVFINSGVLLSYVSNLAFSGFPINLGWRLMFGIAAIPPAFFACGVLFMPESPRWLVMKGRLGEARSVLVKTSDSPEEAEARLQDIKEAVGIPLEINGDVVEVPKTEKNEENVWKDMFIRSTPAVKRIIATVLILQFFQQASGIDSVVLYTPRVLEKAGLKTDTQLLGATILIGVAKVGSILVATFTSDRLGRRFLFLVSVGGMIISLIVLGLGIEIIEWTHEEDFSWVGVVCILAAVAFVMSFSIGLGPLAWVYSSEILPLRIRGQGASLGTAMNRIISGVVTMTFISLYQAITVAGSFFLYAGIAAMSWVFIYFCLPETKGRSLEDIEVLFAK</sequence>
<feature type="transmembrane region" description="Helical" evidence="10">
    <location>
        <begin position="26"/>
        <end position="46"/>
    </location>
</feature>
<keyword evidence="3 9" id="KW-0813">Transport</keyword>
<dbReference type="FunFam" id="1.20.1250.20:FF:000025">
    <property type="entry name" value="probable polyol transporter 4"/>
    <property type="match status" value="1"/>
</dbReference>
<comment type="subcellular location">
    <subcellularLocation>
        <location evidence="1">Membrane</location>
        <topology evidence="1">Multi-pass membrane protein</topology>
    </subcellularLocation>
</comment>
<keyword evidence="5 10" id="KW-0812">Transmembrane</keyword>
<feature type="transmembrane region" description="Helical" evidence="10">
    <location>
        <begin position="66"/>
        <end position="85"/>
    </location>
</feature>
<dbReference type="PROSITE" id="PS00217">
    <property type="entry name" value="SUGAR_TRANSPORT_2"/>
    <property type="match status" value="1"/>
</dbReference>
<evidence type="ECO:0000256" key="5">
    <source>
        <dbReference type="ARBA" id="ARBA00022692"/>
    </source>
</evidence>
<dbReference type="NCBIfam" id="TIGR00879">
    <property type="entry name" value="SP"/>
    <property type="match status" value="1"/>
</dbReference>
<keyword evidence="4" id="KW-0762">Sugar transport</keyword>
<dbReference type="AlphaFoldDB" id="A0AAV8CN12"/>
<proteinExistence type="inferred from homology"/>
<evidence type="ECO:0000256" key="4">
    <source>
        <dbReference type="ARBA" id="ARBA00022597"/>
    </source>
</evidence>
<dbReference type="InterPro" id="IPR003663">
    <property type="entry name" value="Sugar/inositol_transpt"/>
</dbReference>
<feature type="domain" description="Major facilitator superfamily (MFS) profile" evidence="11">
    <location>
        <begin position="30"/>
        <end position="479"/>
    </location>
</feature>